<feature type="transmembrane region" description="Helical" evidence="10">
    <location>
        <begin position="337"/>
        <end position="355"/>
    </location>
</feature>
<dbReference type="GO" id="GO:1902600">
    <property type="term" value="P:proton transmembrane transport"/>
    <property type="evidence" value="ECO:0007669"/>
    <property type="project" value="InterPro"/>
</dbReference>
<dbReference type="EMBL" id="MLJW01001655">
    <property type="protein sequence ID" value="OIQ77271.1"/>
    <property type="molecule type" value="Genomic_DNA"/>
</dbReference>
<evidence type="ECO:0000256" key="9">
    <source>
        <dbReference type="ARBA" id="ARBA00023201"/>
    </source>
</evidence>
<dbReference type="GO" id="GO:0015297">
    <property type="term" value="F:antiporter activity"/>
    <property type="evidence" value="ECO:0007669"/>
    <property type="project" value="UniProtKB-KW"/>
</dbReference>
<evidence type="ECO:0000256" key="4">
    <source>
        <dbReference type="ARBA" id="ARBA00022692"/>
    </source>
</evidence>
<keyword evidence="2" id="KW-0813">Transport</keyword>
<evidence type="ECO:0000313" key="12">
    <source>
        <dbReference type="EMBL" id="OIQ77271.1"/>
    </source>
</evidence>
<dbReference type="Gene3D" id="1.20.1530.20">
    <property type="match status" value="1"/>
</dbReference>
<feature type="transmembrane region" description="Helical" evidence="10">
    <location>
        <begin position="98"/>
        <end position="123"/>
    </location>
</feature>
<evidence type="ECO:0000256" key="2">
    <source>
        <dbReference type="ARBA" id="ARBA00022448"/>
    </source>
</evidence>
<feature type="transmembrane region" description="Helical" evidence="10">
    <location>
        <begin position="367"/>
        <end position="391"/>
    </location>
</feature>
<feature type="transmembrane region" description="Helical" evidence="10">
    <location>
        <begin position="224"/>
        <end position="241"/>
    </location>
</feature>
<feature type="transmembrane region" description="Helical" evidence="10">
    <location>
        <begin position="160"/>
        <end position="183"/>
    </location>
</feature>
<feature type="transmembrane region" description="Helical" evidence="10">
    <location>
        <begin position="189"/>
        <end position="212"/>
    </location>
</feature>
<dbReference type="AlphaFoldDB" id="A0A1J5QBD2"/>
<dbReference type="PANTHER" id="PTHR43562">
    <property type="entry name" value="NAPA-TYPE SODIUM/HYDROGEN ANTIPORTER"/>
    <property type="match status" value="1"/>
</dbReference>
<name>A0A1J5QBD2_9ZZZZ</name>
<feature type="transmembrane region" description="Helical" evidence="10">
    <location>
        <begin position="247"/>
        <end position="264"/>
    </location>
</feature>
<dbReference type="Pfam" id="PF00999">
    <property type="entry name" value="Na_H_Exchanger"/>
    <property type="match status" value="1"/>
</dbReference>
<comment type="caution">
    <text evidence="12">The sequence shown here is derived from an EMBL/GenBank/DDBJ whole genome shotgun (WGS) entry which is preliminary data.</text>
</comment>
<evidence type="ECO:0000256" key="10">
    <source>
        <dbReference type="SAM" id="Phobius"/>
    </source>
</evidence>
<dbReference type="GO" id="GO:0006814">
    <property type="term" value="P:sodium ion transport"/>
    <property type="evidence" value="ECO:0007669"/>
    <property type="project" value="UniProtKB-KW"/>
</dbReference>
<accession>A0A1J5QBD2</accession>
<evidence type="ECO:0000256" key="5">
    <source>
        <dbReference type="ARBA" id="ARBA00022989"/>
    </source>
</evidence>
<keyword evidence="9" id="KW-0739">Sodium transport</keyword>
<evidence type="ECO:0000256" key="8">
    <source>
        <dbReference type="ARBA" id="ARBA00023136"/>
    </source>
</evidence>
<evidence type="ECO:0000256" key="3">
    <source>
        <dbReference type="ARBA" id="ARBA00022449"/>
    </source>
</evidence>
<evidence type="ECO:0000256" key="6">
    <source>
        <dbReference type="ARBA" id="ARBA00023053"/>
    </source>
</evidence>
<reference evidence="12" key="1">
    <citation type="submission" date="2016-10" db="EMBL/GenBank/DDBJ databases">
        <title>Sequence of Gallionella enrichment culture.</title>
        <authorList>
            <person name="Poehlein A."/>
            <person name="Muehling M."/>
            <person name="Daniel R."/>
        </authorList>
    </citation>
    <scope>NUCLEOTIDE SEQUENCE</scope>
</reference>
<keyword evidence="8 10" id="KW-0472">Membrane</keyword>
<comment type="subcellular location">
    <subcellularLocation>
        <location evidence="1">Membrane</location>
        <topology evidence="1">Multi-pass membrane protein</topology>
    </subcellularLocation>
</comment>
<sequence length="404" mass="42756">MPDLHPLPLLALHADGVLWVGLALVLATLMGESVFRFLHWPRLIGYTVAGLVIAAGGSRLQALDLQPSVRAIVDAALAMLLFEIGHRVNLRWLRANPWLMPISLGEWGLALLAMWAVLTAFGLGGLHGLATAAALACTAPAVALRISGEFNARGQVTERLLLLSALGAMWSILALGVFIGWLGAQHSAAWWNAVLQQIYAIGGAVLAAAVLAWSVNWVERHFDFTDEGAALLLVGLILLVLSVTRMLHWSTLLTPLLAGLLLRVRSQRPRVWPRHFGTAGGVLVVLLFLVLGLSLDWPLLARGLALGLALSLARALAKLAVPLALGRPSGLSWKQSAALGLALNPVAGVSFVLLLDLAHQVAGFPQALIAGAFAAIAVLELGGTLLARWALGRAGDIPSKRKNP</sequence>
<evidence type="ECO:0000256" key="7">
    <source>
        <dbReference type="ARBA" id="ARBA00023065"/>
    </source>
</evidence>
<dbReference type="InterPro" id="IPR006153">
    <property type="entry name" value="Cation/H_exchanger_TM"/>
</dbReference>
<dbReference type="PANTHER" id="PTHR43562:SF3">
    <property type="entry name" value="SODIUM ION_PROTON EXCHANGER (EUROFUNG)"/>
    <property type="match status" value="1"/>
</dbReference>
<evidence type="ECO:0000256" key="1">
    <source>
        <dbReference type="ARBA" id="ARBA00004141"/>
    </source>
</evidence>
<feature type="transmembrane region" description="Helical" evidence="10">
    <location>
        <begin position="12"/>
        <end position="31"/>
    </location>
</feature>
<proteinExistence type="predicted"/>
<keyword evidence="4 10" id="KW-0812">Transmembrane</keyword>
<keyword evidence="7" id="KW-0406">Ion transport</keyword>
<keyword evidence="3" id="KW-0050">Antiport</keyword>
<protein>
    <submittedName>
        <fullName evidence="12">Sodium/hydrogen exchanger family protein</fullName>
    </submittedName>
</protein>
<gene>
    <name evidence="12" type="ORF">GALL_410370</name>
</gene>
<dbReference type="GO" id="GO:0016020">
    <property type="term" value="C:membrane"/>
    <property type="evidence" value="ECO:0007669"/>
    <property type="project" value="UniProtKB-SubCell"/>
</dbReference>
<feature type="domain" description="Cation/H+ exchanger transmembrane" evidence="11">
    <location>
        <begin position="26"/>
        <end position="376"/>
    </location>
</feature>
<evidence type="ECO:0000259" key="11">
    <source>
        <dbReference type="Pfam" id="PF00999"/>
    </source>
</evidence>
<feature type="transmembrane region" description="Helical" evidence="10">
    <location>
        <begin position="301"/>
        <end position="325"/>
    </location>
</feature>
<organism evidence="12">
    <name type="scientific">mine drainage metagenome</name>
    <dbReference type="NCBI Taxonomy" id="410659"/>
    <lineage>
        <taxon>unclassified sequences</taxon>
        <taxon>metagenomes</taxon>
        <taxon>ecological metagenomes</taxon>
    </lineage>
</organism>
<feature type="transmembrane region" description="Helical" evidence="10">
    <location>
        <begin position="129"/>
        <end position="148"/>
    </location>
</feature>
<keyword evidence="5 10" id="KW-1133">Transmembrane helix</keyword>
<keyword evidence="6" id="KW-0915">Sodium</keyword>
<dbReference type="InterPro" id="IPR038770">
    <property type="entry name" value="Na+/solute_symporter_sf"/>
</dbReference>
<feature type="transmembrane region" description="Helical" evidence="10">
    <location>
        <begin position="276"/>
        <end position="295"/>
    </location>
</feature>